<protein>
    <recommendedName>
        <fullName evidence="2">YcxB-like C-terminal domain-containing protein</fullName>
    </recommendedName>
</protein>
<keyword evidence="1" id="KW-0472">Membrane</keyword>
<name>A0A4D7JWP4_9BACT</name>
<dbReference type="Proteomes" id="UP000298616">
    <property type="component" value="Chromosome"/>
</dbReference>
<keyword evidence="1" id="KW-0812">Transmembrane</keyword>
<evidence type="ECO:0000313" key="4">
    <source>
        <dbReference type="Proteomes" id="UP000298616"/>
    </source>
</evidence>
<evidence type="ECO:0000256" key="1">
    <source>
        <dbReference type="SAM" id="Phobius"/>
    </source>
</evidence>
<sequence length="178" mass="21548">MVTFFLQEGDYLRFFLYQATESKKVQNRKIRNLILVFVTIVFLSVVLYLNRQSTLVKFILAVCVFILIFYPFYFKWRYKSFYKTYIKQNFQDKIGIKTSIWLQEHNLIIESNEIKQVFSLDEIKEIVEIKENYFLYIESGDYIILPRSEKNVIEDLIKGIIAEIKSEIVFSDRKSWQW</sequence>
<organism evidence="3 4">
    <name type="scientific">Mangrovivirga cuniculi</name>
    <dbReference type="NCBI Taxonomy" id="2715131"/>
    <lineage>
        <taxon>Bacteria</taxon>
        <taxon>Pseudomonadati</taxon>
        <taxon>Bacteroidota</taxon>
        <taxon>Cytophagia</taxon>
        <taxon>Cytophagales</taxon>
        <taxon>Mangrovivirgaceae</taxon>
        <taxon>Mangrovivirga</taxon>
    </lineage>
</organism>
<feature type="transmembrane region" description="Helical" evidence="1">
    <location>
        <begin position="55"/>
        <end position="74"/>
    </location>
</feature>
<dbReference type="InterPro" id="IPR025588">
    <property type="entry name" value="YcxB-like_C"/>
</dbReference>
<dbReference type="OrthoDB" id="1121049at2"/>
<feature type="transmembrane region" description="Helical" evidence="1">
    <location>
        <begin position="32"/>
        <end position="49"/>
    </location>
</feature>
<feature type="domain" description="YcxB-like C-terminal" evidence="2">
    <location>
        <begin position="103"/>
        <end position="148"/>
    </location>
</feature>
<dbReference type="Pfam" id="PF14317">
    <property type="entry name" value="YcxB"/>
    <property type="match status" value="1"/>
</dbReference>
<proteinExistence type="predicted"/>
<dbReference type="EMBL" id="CP028923">
    <property type="protein sequence ID" value="QCK16882.1"/>
    <property type="molecule type" value="Genomic_DNA"/>
</dbReference>
<dbReference type="RefSeq" id="WP_137092476.1">
    <property type="nucleotide sequence ID" value="NZ_CP028923.1"/>
</dbReference>
<evidence type="ECO:0000313" key="3">
    <source>
        <dbReference type="EMBL" id="QCK16882.1"/>
    </source>
</evidence>
<evidence type="ECO:0000259" key="2">
    <source>
        <dbReference type="Pfam" id="PF14317"/>
    </source>
</evidence>
<keyword evidence="4" id="KW-1185">Reference proteome</keyword>
<keyword evidence="1" id="KW-1133">Transmembrane helix</keyword>
<accession>A0A4D7JWP4</accession>
<gene>
    <name evidence="3" type="ORF">DCC35_20170</name>
</gene>
<dbReference type="AlphaFoldDB" id="A0A4D7JWP4"/>
<dbReference type="KEGG" id="fpf:DCC35_20170"/>
<reference evidence="3 4" key="1">
    <citation type="submission" date="2018-04" db="EMBL/GenBank/DDBJ databases">
        <title>Complete genome uncultured novel isolate.</title>
        <authorList>
            <person name="Merlino G."/>
        </authorList>
    </citation>
    <scope>NUCLEOTIDE SEQUENCE [LARGE SCALE GENOMIC DNA]</scope>
    <source>
        <strain evidence="4">R1DC9</strain>
    </source>
</reference>